<dbReference type="Proteomes" id="UP000663868">
    <property type="component" value="Unassembled WGS sequence"/>
</dbReference>
<evidence type="ECO:0000313" key="3">
    <source>
        <dbReference type="Proteomes" id="UP000663860"/>
    </source>
</evidence>
<dbReference type="InterPro" id="IPR036186">
    <property type="entry name" value="Serpin_sf"/>
</dbReference>
<reference evidence="1" key="1">
    <citation type="submission" date="2021-02" db="EMBL/GenBank/DDBJ databases">
        <authorList>
            <person name="Nowell W R."/>
        </authorList>
    </citation>
    <scope>NUCLEOTIDE SEQUENCE</scope>
</reference>
<dbReference type="InterPro" id="IPR042178">
    <property type="entry name" value="Serpin_sf_1"/>
</dbReference>
<dbReference type="SUPFAM" id="SSF56574">
    <property type="entry name" value="Serpins"/>
    <property type="match status" value="1"/>
</dbReference>
<evidence type="ECO:0000313" key="2">
    <source>
        <dbReference type="EMBL" id="CAF3785350.1"/>
    </source>
</evidence>
<gene>
    <name evidence="1" type="ORF">IZO911_LOCUS31871</name>
    <name evidence="2" type="ORF">KXQ929_LOCUS16142</name>
</gene>
<dbReference type="InterPro" id="IPR042185">
    <property type="entry name" value="Serpin_sf_2"/>
</dbReference>
<dbReference type="Gene3D" id="3.30.497.10">
    <property type="entry name" value="Antithrombin, subunit I, domain 2"/>
    <property type="match status" value="1"/>
</dbReference>
<evidence type="ECO:0008006" key="4">
    <source>
        <dbReference type="Google" id="ProtNLM"/>
    </source>
</evidence>
<dbReference type="PROSITE" id="PS00284">
    <property type="entry name" value="SERPIN"/>
    <property type="match status" value="1"/>
</dbReference>
<proteinExistence type="predicted"/>
<name>A0A815AP95_9BILA</name>
<dbReference type="AlphaFoldDB" id="A0A815AP95"/>
<sequence length="340" mass="39521">MIDNQDDILEFPLRLSKLCLSNIRDDSACISPVAIEAAFHALSFSNKSSKKMPIEYYNYFIINKDSIKSLRKDLNEEAMKYSNTEFQLHTSADYEEKKLLLNQLLKPVFEQTFLSSQKLLNQIIIESMTLISCSSLTFRPFKSEHWEQLWSLKFQTNIDLSIETEFYYTKGFFRVAFHNTFHKIEIPGQIIDGIQMKLIILLPRCSSDLVHLYANIKEYLNLPFSSAFIGVCIPKISIDIDINLNELLKNSNNSYNIGEFNEQIHLSNAYSLGRFILDMNIDKPKQILTHSIDLSPVTPWVFFANRPFLFLITYGDYYLLIGQMLGPKIGQERRKKKFSK</sequence>
<evidence type="ECO:0000313" key="1">
    <source>
        <dbReference type="EMBL" id="CAF1260705.1"/>
    </source>
</evidence>
<accession>A0A815AP95</accession>
<protein>
    <recommendedName>
        <fullName evidence="4">Serpin domain-containing protein</fullName>
    </recommendedName>
</protein>
<dbReference type="Gene3D" id="2.30.39.10">
    <property type="entry name" value="Alpha-1-antitrypsin, domain 1"/>
    <property type="match status" value="1"/>
</dbReference>
<comment type="caution">
    <text evidence="1">The sequence shown here is derived from an EMBL/GenBank/DDBJ whole genome shotgun (WGS) entry which is preliminary data.</text>
</comment>
<dbReference type="InterPro" id="IPR023795">
    <property type="entry name" value="Serpin_CS"/>
</dbReference>
<dbReference type="EMBL" id="CAJNOE010000535">
    <property type="protein sequence ID" value="CAF1260705.1"/>
    <property type="molecule type" value="Genomic_DNA"/>
</dbReference>
<dbReference type="EMBL" id="CAJOBB010000964">
    <property type="protein sequence ID" value="CAF3785350.1"/>
    <property type="molecule type" value="Genomic_DNA"/>
</dbReference>
<organism evidence="1 3">
    <name type="scientific">Adineta steineri</name>
    <dbReference type="NCBI Taxonomy" id="433720"/>
    <lineage>
        <taxon>Eukaryota</taxon>
        <taxon>Metazoa</taxon>
        <taxon>Spiralia</taxon>
        <taxon>Gnathifera</taxon>
        <taxon>Rotifera</taxon>
        <taxon>Eurotatoria</taxon>
        <taxon>Bdelloidea</taxon>
        <taxon>Adinetida</taxon>
        <taxon>Adinetidae</taxon>
        <taxon>Adineta</taxon>
    </lineage>
</organism>
<dbReference type="Proteomes" id="UP000663860">
    <property type="component" value="Unassembled WGS sequence"/>
</dbReference>